<evidence type="ECO:0000256" key="3">
    <source>
        <dbReference type="ARBA" id="ARBA00004065"/>
    </source>
</evidence>
<keyword evidence="10 14" id="KW-0479">Metal-binding</keyword>
<keyword evidence="8 14" id="KW-0963">Cytoplasm</keyword>
<sequence>MPAYPPVTPDWSYERTHWRRGFFRVAGVDEAGRGAWAGPLTVAAVILPNNLGDLPFRDSKQLRPAEREELATEVRRVALAYAVEHAAPEEIDRLNVLGATHAAAMRAIARLGPKPQALVTDYLKLPTDLPYSAPARADALSYSVAAASLLAKTERDALMLGLDAEYPGYGFAAHKGYGTSQHRRALAELGVSAVHRRTFGPIARLLEPRLLEE</sequence>
<dbReference type="NCBIfam" id="NF000595">
    <property type="entry name" value="PRK00015.1-3"/>
    <property type="match status" value="1"/>
</dbReference>
<dbReference type="InterPro" id="IPR012337">
    <property type="entry name" value="RNaseH-like_sf"/>
</dbReference>
<reference evidence="18 19" key="1">
    <citation type="submission" date="2019-07" db="EMBL/GenBank/DDBJ databases">
        <title>Deinococcus detaillus sp. nov., isolated from humus soil in Antarctica.</title>
        <authorList>
            <person name="Zhang K."/>
        </authorList>
    </citation>
    <scope>NUCLEOTIDE SEQUENCE [LARGE SCALE GENOMIC DNA]</scope>
    <source>
        <strain evidence="18 19">H1</strain>
    </source>
</reference>
<dbReference type="HAMAP" id="MF_00052_B">
    <property type="entry name" value="RNase_HII_B"/>
    <property type="match status" value="1"/>
</dbReference>
<dbReference type="PANTHER" id="PTHR10954">
    <property type="entry name" value="RIBONUCLEASE H2 SUBUNIT A"/>
    <property type="match status" value="1"/>
</dbReference>
<evidence type="ECO:0000256" key="16">
    <source>
        <dbReference type="RuleBase" id="RU003515"/>
    </source>
</evidence>
<comment type="catalytic activity">
    <reaction evidence="1 14 15 16">
        <text>Endonucleolytic cleavage to 5'-phosphomonoester.</text>
        <dbReference type="EC" id="3.1.26.4"/>
    </reaction>
</comment>
<keyword evidence="19" id="KW-1185">Reference proteome</keyword>
<feature type="binding site" evidence="14 15">
    <location>
        <position position="121"/>
    </location>
    <ligand>
        <name>a divalent metal cation</name>
        <dbReference type="ChEBI" id="CHEBI:60240"/>
    </ligand>
</feature>
<dbReference type="NCBIfam" id="NF010538">
    <property type="entry name" value="PRK13926.1"/>
    <property type="match status" value="1"/>
</dbReference>
<dbReference type="GO" id="GO:0004523">
    <property type="term" value="F:RNA-DNA hybrid ribonuclease activity"/>
    <property type="evidence" value="ECO:0007669"/>
    <property type="project" value="UniProtKB-UniRule"/>
</dbReference>
<evidence type="ECO:0000256" key="5">
    <source>
        <dbReference type="ARBA" id="ARBA00007383"/>
    </source>
</evidence>
<comment type="cofactor">
    <cofactor evidence="14 15">
        <name>Mn(2+)</name>
        <dbReference type="ChEBI" id="CHEBI:29035"/>
    </cofactor>
    <cofactor evidence="14 15">
        <name>Mg(2+)</name>
        <dbReference type="ChEBI" id="CHEBI:18420"/>
    </cofactor>
    <text evidence="14 15">Manganese or magnesium. Binds 1 divalent metal ion per monomer in the absence of substrate. May bind a second metal ion after substrate binding.</text>
</comment>
<evidence type="ECO:0000256" key="14">
    <source>
        <dbReference type="HAMAP-Rule" id="MF_00052"/>
    </source>
</evidence>
<evidence type="ECO:0000256" key="8">
    <source>
        <dbReference type="ARBA" id="ARBA00022490"/>
    </source>
</evidence>
<dbReference type="Proteomes" id="UP000316092">
    <property type="component" value="Unassembled WGS sequence"/>
</dbReference>
<organism evidence="18 19">
    <name type="scientific">Deinococcus detaillensis</name>
    <dbReference type="NCBI Taxonomy" id="2592048"/>
    <lineage>
        <taxon>Bacteria</taxon>
        <taxon>Thermotogati</taxon>
        <taxon>Deinococcota</taxon>
        <taxon>Deinococci</taxon>
        <taxon>Deinococcales</taxon>
        <taxon>Deinococcaceae</taxon>
        <taxon>Deinococcus</taxon>
    </lineage>
</organism>
<dbReference type="CDD" id="cd07182">
    <property type="entry name" value="RNase_HII_bacteria_HII_like"/>
    <property type="match status" value="1"/>
</dbReference>
<protein>
    <recommendedName>
        <fullName evidence="7 14">Ribonuclease HII</fullName>
        <shortName evidence="14">RNase HII</shortName>
        <ecNumber evidence="6 14">3.1.26.4</ecNumber>
    </recommendedName>
</protein>
<comment type="cofactor">
    <cofactor evidence="2">
        <name>Mg(2+)</name>
        <dbReference type="ChEBI" id="CHEBI:18420"/>
    </cofactor>
</comment>
<gene>
    <name evidence="14" type="primary">rnhB</name>
    <name evidence="18" type="ORF">FNU79_15560</name>
</gene>
<feature type="domain" description="RNase H type-2" evidence="17">
    <location>
        <begin position="23"/>
        <end position="211"/>
    </location>
</feature>
<evidence type="ECO:0000256" key="2">
    <source>
        <dbReference type="ARBA" id="ARBA00001946"/>
    </source>
</evidence>
<evidence type="ECO:0000313" key="18">
    <source>
        <dbReference type="EMBL" id="TSA81149.1"/>
    </source>
</evidence>
<evidence type="ECO:0000256" key="4">
    <source>
        <dbReference type="ARBA" id="ARBA00004496"/>
    </source>
</evidence>
<comment type="similarity">
    <text evidence="5 14 16">Belongs to the RNase HII family.</text>
</comment>
<dbReference type="InterPro" id="IPR036397">
    <property type="entry name" value="RNaseH_sf"/>
</dbReference>
<evidence type="ECO:0000256" key="9">
    <source>
        <dbReference type="ARBA" id="ARBA00022722"/>
    </source>
</evidence>
<evidence type="ECO:0000256" key="7">
    <source>
        <dbReference type="ARBA" id="ARBA00019179"/>
    </source>
</evidence>
<dbReference type="GO" id="GO:0043137">
    <property type="term" value="P:DNA replication, removal of RNA primer"/>
    <property type="evidence" value="ECO:0007669"/>
    <property type="project" value="TreeGrafter"/>
</dbReference>
<dbReference type="PROSITE" id="PS51975">
    <property type="entry name" value="RNASE_H_2"/>
    <property type="match status" value="1"/>
</dbReference>
<dbReference type="EMBL" id="VKDB01000024">
    <property type="protein sequence ID" value="TSA81149.1"/>
    <property type="molecule type" value="Genomic_DNA"/>
</dbReference>
<dbReference type="RefSeq" id="WP_143721721.1">
    <property type="nucleotide sequence ID" value="NZ_VKDB01000024.1"/>
</dbReference>
<dbReference type="PANTHER" id="PTHR10954:SF18">
    <property type="entry name" value="RIBONUCLEASE HII"/>
    <property type="match status" value="1"/>
</dbReference>
<keyword evidence="9 14" id="KW-0540">Nuclease</keyword>
<feature type="binding site" evidence="14 15">
    <location>
        <position position="30"/>
    </location>
    <ligand>
        <name>a divalent metal cation</name>
        <dbReference type="ChEBI" id="CHEBI:60240"/>
    </ligand>
</feature>
<comment type="caution">
    <text evidence="18">The sequence shown here is derived from an EMBL/GenBank/DDBJ whole genome shotgun (WGS) entry which is preliminary data.</text>
</comment>
<dbReference type="AlphaFoldDB" id="A0A553ULS5"/>
<evidence type="ECO:0000256" key="6">
    <source>
        <dbReference type="ARBA" id="ARBA00012180"/>
    </source>
</evidence>
<keyword evidence="12 14" id="KW-0378">Hydrolase</keyword>
<comment type="function">
    <text evidence="3 14 16">Endonuclease that specifically degrades the RNA of RNA-DNA hybrids.</text>
</comment>
<dbReference type="Gene3D" id="3.30.420.10">
    <property type="entry name" value="Ribonuclease H-like superfamily/Ribonuclease H"/>
    <property type="match status" value="1"/>
</dbReference>
<dbReference type="InterPro" id="IPR022898">
    <property type="entry name" value="RNase_HII"/>
</dbReference>
<evidence type="ECO:0000256" key="1">
    <source>
        <dbReference type="ARBA" id="ARBA00000077"/>
    </source>
</evidence>
<evidence type="ECO:0000259" key="17">
    <source>
        <dbReference type="PROSITE" id="PS51975"/>
    </source>
</evidence>
<dbReference type="GO" id="GO:0006298">
    <property type="term" value="P:mismatch repair"/>
    <property type="evidence" value="ECO:0007669"/>
    <property type="project" value="TreeGrafter"/>
</dbReference>
<dbReference type="GO" id="GO:0003723">
    <property type="term" value="F:RNA binding"/>
    <property type="evidence" value="ECO:0007669"/>
    <property type="project" value="UniProtKB-UniRule"/>
</dbReference>
<evidence type="ECO:0000256" key="11">
    <source>
        <dbReference type="ARBA" id="ARBA00022759"/>
    </source>
</evidence>
<evidence type="ECO:0000256" key="13">
    <source>
        <dbReference type="ARBA" id="ARBA00023211"/>
    </source>
</evidence>
<dbReference type="GO" id="GO:0032299">
    <property type="term" value="C:ribonuclease H2 complex"/>
    <property type="evidence" value="ECO:0007669"/>
    <property type="project" value="TreeGrafter"/>
</dbReference>
<dbReference type="GO" id="GO:0030145">
    <property type="term" value="F:manganese ion binding"/>
    <property type="evidence" value="ECO:0007669"/>
    <property type="project" value="UniProtKB-UniRule"/>
</dbReference>
<dbReference type="InterPro" id="IPR001352">
    <property type="entry name" value="RNase_HII/HIII"/>
</dbReference>
<dbReference type="GO" id="GO:0005737">
    <property type="term" value="C:cytoplasm"/>
    <property type="evidence" value="ECO:0007669"/>
    <property type="project" value="UniProtKB-SubCell"/>
</dbReference>
<dbReference type="Pfam" id="PF01351">
    <property type="entry name" value="RNase_HII"/>
    <property type="match status" value="1"/>
</dbReference>
<keyword evidence="13 14" id="KW-0464">Manganese</keyword>
<accession>A0A553ULS5</accession>
<proteinExistence type="inferred from homology"/>
<dbReference type="InterPro" id="IPR024567">
    <property type="entry name" value="RNase_HII/HIII_dom"/>
</dbReference>
<dbReference type="OrthoDB" id="9803420at2"/>
<evidence type="ECO:0000313" key="19">
    <source>
        <dbReference type="Proteomes" id="UP000316092"/>
    </source>
</evidence>
<dbReference type="SUPFAM" id="SSF53098">
    <property type="entry name" value="Ribonuclease H-like"/>
    <property type="match status" value="1"/>
</dbReference>
<dbReference type="EC" id="3.1.26.4" evidence="6 14"/>
<evidence type="ECO:0000256" key="15">
    <source>
        <dbReference type="PROSITE-ProRule" id="PRU01319"/>
    </source>
</evidence>
<keyword evidence="11 14" id="KW-0255">Endonuclease</keyword>
<evidence type="ECO:0000256" key="10">
    <source>
        <dbReference type="ARBA" id="ARBA00022723"/>
    </source>
</evidence>
<feature type="binding site" evidence="14 15">
    <location>
        <position position="29"/>
    </location>
    <ligand>
        <name>a divalent metal cation</name>
        <dbReference type="ChEBI" id="CHEBI:60240"/>
    </ligand>
</feature>
<name>A0A553ULS5_9DEIO</name>
<evidence type="ECO:0000256" key="12">
    <source>
        <dbReference type="ARBA" id="ARBA00022801"/>
    </source>
</evidence>
<comment type="subcellular location">
    <subcellularLocation>
        <location evidence="4 14">Cytoplasm</location>
    </subcellularLocation>
</comment>